<dbReference type="STRING" id="227084.SAMN05421855_102314"/>
<feature type="domain" description="Fe/B12 periplasmic-binding" evidence="1">
    <location>
        <begin position="93"/>
        <end position="365"/>
    </location>
</feature>
<dbReference type="Proteomes" id="UP000199321">
    <property type="component" value="Unassembled WGS sequence"/>
</dbReference>
<accession>A0A1G7F3Y8</accession>
<dbReference type="OrthoDB" id="9812528at2"/>
<dbReference type="GO" id="GO:0071281">
    <property type="term" value="P:cellular response to iron ion"/>
    <property type="evidence" value="ECO:0007669"/>
    <property type="project" value="TreeGrafter"/>
</dbReference>
<dbReference type="Pfam" id="PF01497">
    <property type="entry name" value="Peripla_BP_2"/>
    <property type="match status" value="1"/>
</dbReference>
<dbReference type="InterPro" id="IPR002491">
    <property type="entry name" value="ABC_transptr_periplasmic_BD"/>
</dbReference>
<name>A0A1G7F3Y8_9FLAO</name>
<dbReference type="InterPro" id="IPR050902">
    <property type="entry name" value="ABC_Transporter_SBP"/>
</dbReference>
<reference evidence="2 3" key="1">
    <citation type="submission" date="2016-10" db="EMBL/GenBank/DDBJ databases">
        <authorList>
            <person name="de Groot N.N."/>
        </authorList>
    </citation>
    <scope>NUCLEOTIDE SEQUENCE [LARGE SCALE GENOMIC DNA]</scope>
    <source>
        <strain evidence="2 3">DSM 16195</strain>
    </source>
</reference>
<sequence>MQKMYYLLSFLFLFLSCKEVQKSDPVVSETKTSIEITHAKGFKINTFDTYKTITLTNPWPGAEKEFTYALISENTKLPTSETFDAVVQIPVKKIVVTSTTHIPSLEMLGTSEALVGFPNLNYISSEATRKRIDAGLVTEIGKNEDLNTETLIDLSPDLVVGFAIDGNNSTFSTLQKTGIPVMYNGDWTETSPLGKAEWIKFFGVLFGKEKEADSIFNAIETDYYKTKELASQTQVKPTVLSGAMYKDVWYLPQGDSWAAQFIADANGDYLWKDSEGTGSLSLNLESVLEKGQHAQYWIGTSQFTTKQQLEETHSVYSKFDAFKNDKLYGSTNKKGATGGLIYYELAPNRPDLVLKDIVKILHPELLPDDELYFFTHLE</sequence>
<protein>
    <submittedName>
        <fullName evidence="2">Iron complex transport system substrate-binding protein</fullName>
    </submittedName>
</protein>
<keyword evidence="3" id="KW-1185">Reference proteome</keyword>
<proteinExistence type="predicted"/>
<dbReference type="PROSITE" id="PS50983">
    <property type="entry name" value="FE_B12_PBP"/>
    <property type="match status" value="1"/>
</dbReference>
<dbReference type="PROSITE" id="PS51257">
    <property type="entry name" value="PROKAR_LIPOPROTEIN"/>
    <property type="match status" value="1"/>
</dbReference>
<evidence type="ECO:0000313" key="3">
    <source>
        <dbReference type="Proteomes" id="UP000199321"/>
    </source>
</evidence>
<dbReference type="Gene3D" id="3.40.50.1980">
    <property type="entry name" value="Nitrogenase molybdenum iron protein domain"/>
    <property type="match status" value="2"/>
</dbReference>
<dbReference type="AlphaFoldDB" id="A0A1G7F3Y8"/>
<dbReference type="SUPFAM" id="SSF53807">
    <property type="entry name" value="Helical backbone' metal receptor"/>
    <property type="match status" value="1"/>
</dbReference>
<gene>
    <name evidence="2" type="ORF">SAMN05421855_102314</name>
</gene>
<dbReference type="PANTHER" id="PTHR30535:SF34">
    <property type="entry name" value="MOLYBDATE-BINDING PROTEIN MOLA"/>
    <property type="match status" value="1"/>
</dbReference>
<dbReference type="EMBL" id="FNBA01000002">
    <property type="protein sequence ID" value="SDE70601.1"/>
    <property type="molecule type" value="Genomic_DNA"/>
</dbReference>
<evidence type="ECO:0000259" key="1">
    <source>
        <dbReference type="PROSITE" id="PS50983"/>
    </source>
</evidence>
<dbReference type="RefSeq" id="WP_093142657.1">
    <property type="nucleotide sequence ID" value="NZ_BMWO01000002.1"/>
</dbReference>
<dbReference type="PANTHER" id="PTHR30535">
    <property type="entry name" value="VITAMIN B12-BINDING PROTEIN"/>
    <property type="match status" value="1"/>
</dbReference>
<evidence type="ECO:0000313" key="2">
    <source>
        <dbReference type="EMBL" id="SDE70601.1"/>
    </source>
</evidence>
<organism evidence="2 3">
    <name type="scientific">Ulvibacter litoralis</name>
    <dbReference type="NCBI Taxonomy" id="227084"/>
    <lineage>
        <taxon>Bacteria</taxon>
        <taxon>Pseudomonadati</taxon>
        <taxon>Bacteroidota</taxon>
        <taxon>Flavobacteriia</taxon>
        <taxon>Flavobacteriales</taxon>
        <taxon>Flavobacteriaceae</taxon>
        <taxon>Ulvibacter</taxon>
    </lineage>
</organism>